<feature type="coiled-coil region" evidence="1">
    <location>
        <begin position="82"/>
        <end position="116"/>
    </location>
</feature>
<feature type="region of interest" description="Disordered" evidence="2">
    <location>
        <begin position="16"/>
        <end position="61"/>
    </location>
</feature>
<comment type="caution">
    <text evidence="3">The sequence shown here is derived from an EMBL/GenBank/DDBJ whole genome shotgun (WGS) entry which is preliminary data.</text>
</comment>
<feature type="compositionally biased region" description="Basic and acidic residues" evidence="2">
    <location>
        <begin position="38"/>
        <end position="47"/>
    </location>
</feature>
<dbReference type="EMBL" id="AZBU02000004">
    <property type="protein sequence ID" value="TKR82128.1"/>
    <property type="molecule type" value="Genomic_DNA"/>
</dbReference>
<organism evidence="3 4">
    <name type="scientific">Steinernema carpocapsae</name>
    <name type="common">Entomopathogenic nematode</name>
    <dbReference type="NCBI Taxonomy" id="34508"/>
    <lineage>
        <taxon>Eukaryota</taxon>
        <taxon>Metazoa</taxon>
        <taxon>Ecdysozoa</taxon>
        <taxon>Nematoda</taxon>
        <taxon>Chromadorea</taxon>
        <taxon>Rhabditida</taxon>
        <taxon>Tylenchina</taxon>
        <taxon>Panagrolaimomorpha</taxon>
        <taxon>Strongyloidoidea</taxon>
        <taxon>Steinernematidae</taxon>
        <taxon>Steinernema</taxon>
    </lineage>
</organism>
<proteinExistence type="predicted"/>
<reference evidence="3 4" key="1">
    <citation type="journal article" date="2015" name="Genome Biol.">
        <title>Comparative genomics of Steinernema reveals deeply conserved gene regulatory networks.</title>
        <authorList>
            <person name="Dillman A.R."/>
            <person name="Macchietto M."/>
            <person name="Porter C.F."/>
            <person name="Rogers A."/>
            <person name="Williams B."/>
            <person name="Antoshechkin I."/>
            <person name="Lee M.M."/>
            <person name="Goodwin Z."/>
            <person name="Lu X."/>
            <person name="Lewis E.E."/>
            <person name="Goodrich-Blair H."/>
            <person name="Stock S.P."/>
            <person name="Adams B.J."/>
            <person name="Sternberg P.W."/>
            <person name="Mortazavi A."/>
        </authorList>
    </citation>
    <scope>NUCLEOTIDE SEQUENCE [LARGE SCALE GENOMIC DNA]</scope>
    <source>
        <strain evidence="3 4">ALL</strain>
    </source>
</reference>
<evidence type="ECO:0000313" key="3">
    <source>
        <dbReference type="EMBL" id="TKR82128.1"/>
    </source>
</evidence>
<reference evidence="3 4" key="2">
    <citation type="journal article" date="2019" name="G3 (Bethesda)">
        <title>Hybrid Assembly of the Genome of the Entomopathogenic Nematode Steinernema carpocapsae Identifies the X-Chromosome.</title>
        <authorList>
            <person name="Serra L."/>
            <person name="Macchietto M."/>
            <person name="Macias-Munoz A."/>
            <person name="McGill C.J."/>
            <person name="Rodriguez I.M."/>
            <person name="Rodriguez B."/>
            <person name="Murad R."/>
            <person name="Mortazavi A."/>
        </authorList>
    </citation>
    <scope>NUCLEOTIDE SEQUENCE [LARGE SCALE GENOMIC DNA]</scope>
    <source>
        <strain evidence="3 4">ALL</strain>
    </source>
</reference>
<feature type="coiled-coil region" evidence="1">
    <location>
        <begin position="142"/>
        <end position="239"/>
    </location>
</feature>
<keyword evidence="1" id="KW-0175">Coiled coil</keyword>
<name>A0A4U5NGH1_STECR</name>
<gene>
    <name evidence="3" type="ORF">L596_015901</name>
</gene>
<keyword evidence="4" id="KW-1185">Reference proteome</keyword>
<evidence type="ECO:0000256" key="1">
    <source>
        <dbReference type="SAM" id="Coils"/>
    </source>
</evidence>
<dbReference type="Proteomes" id="UP000298663">
    <property type="component" value="Unassembled WGS sequence"/>
</dbReference>
<feature type="region of interest" description="Disordered" evidence="2">
    <location>
        <begin position="249"/>
        <end position="288"/>
    </location>
</feature>
<evidence type="ECO:0000313" key="4">
    <source>
        <dbReference type="Proteomes" id="UP000298663"/>
    </source>
</evidence>
<accession>A0A4U5NGH1</accession>
<dbReference type="AlphaFoldDB" id="A0A4U5NGH1"/>
<sequence length="325" mass="38033">MASILYISDSDEFSDYGNEEVSGRGLKHMPVEEIEMPDDSREDQRPEDLEEQLAEAAREDAQLPVRSRCSYSLSAAASRREVVLLRQQLSKLHAERSAFEKENRQLQDQLSESQRISCQDTTYYEGQLSVAKKEVEMCRFWIIELQTENEELAEKNRQIAERLKMSESSGRMYMEQKKKTEKSLANIREYTRVLKEENEALEDELEELREKVEDSEKRLGEFQNLFQLTNQQLQELQENAFGDWKAQMDQSGSVPAKSCENDSRSSRKSATDGSCRLRSSSRSAGRTKRSSSDLWQHTILRWMNWCRFWLARTRSAPTWRRRIKS</sequence>
<evidence type="ECO:0000256" key="2">
    <source>
        <dbReference type="SAM" id="MobiDB-lite"/>
    </source>
</evidence>
<protein>
    <submittedName>
        <fullName evidence="3">Uncharacterized protein</fullName>
    </submittedName>
</protein>